<dbReference type="SUPFAM" id="SSF117991">
    <property type="entry name" value="YbeD/HP0495-like"/>
    <property type="match status" value="1"/>
</dbReference>
<protein>
    <submittedName>
        <fullName evidence="1">Uncharacterized protein</fullName>
    </submittedName>
</protein>
<dbReference type="InterPro" id="IPR007454">
    <property type="entry name" value="UPF0250_YbeD-like"/>
</dbReference>
<dbReference type="Gene3D" id="3.30.70.260">
    <property type="match status" value="1"/>
</dbReference>
<dbReference type="STRING" id="1208918.CDEE_0130"/>
<dbReference type="eggNOG" id="COG2921">
    <property type="taxonomic scope" value="Bacteria"/>
</dbReference>
<dbReference type="Pfam" id="PF04359">
    <property type="entry name" value="DUF493"/>
    <property type="match status" value="1"/>
</dbReference>
<dbReference type="KEGG" id="kct:CDEE_0130"/>
<name>M1LXN2_9PROT</name>
<keyword evidence="2" id="KW-1185">Reference proteome</keyword>
<reference evidence="1 2" key="1">
    <citation type="journal article" date="2013" name="Genome Biol. Evol.">
        <title>Genome evolution and phylogenomic analysis of candidatus kinetoplastibacterium, the betaproteobacterial endosymbionts of strigomonas and angomonas.</title>
        <authorList>
            <person name="Alves J.M."/>
            <person name="Serrano M.G."/>
            <person name="Maia da Silva F."/>
            <person name="Voegtly L.J."/>
            <person name="Matveyev A.V."/>
            <person name="Teixeira M.M."/>
            <person name="Camargo E.P."/>
            <person name="Buck G.A."/>
        </authorList>
    </citation>
    <scope>NUCLEOTIDE SEQUENCE [LARGE SCALE GENOMIC DNA]</scope>
    <source>
        <strain evidence="1 2">TCC036E</strain>
    </source>
</reference>
<dbReference type="InterPro" id="IPR027471">
    <property type="entry name" value="YbeD-like_sf"/>
</dbReference>
<gene>
    <name evidence="1" type="ORF">CDEE_0130</name>
</gene>
<evidence type="ECO:0000313" key="1">
    <source>
        <dbReference type="EMBL" id="AGF47964.1"/>
    </source>
</evidence>
<dbReference type="AlphaFoldDB" id="M1LXN2"/>
<dbReference type="Proteomes" id="UP000011686">
    <property type="component" value="Chromosome"/>
</dbReference>
<dbReference type="EMBL" id="CP003804">
    <property type="protein sequence ID" value="AGF47964.1"/>
    <property type="molecule type" value="Genomic_DNA"/>
</dbReference>
<dbReference type="RefSeq" id="WP_015389193.1">
    <property type="nucleotide sequence ID" value="NC_020283.1"/>
</dbReference>
<proteinExistence type="predicted"/>
<organism evidence="1 2">
    <name type="scientific">Candidatus Kinetoplastidibacterium crithidiae TCC036E</name>
    <dbReference type="NCBI Taxonomy" id="1208918"/>
    <lineage>
        <taxon>Bacteria</taxon>
        <taxon>Pseudomonadati</taxon>
        <taxon>Pseudomonadota</taxon>
        <taxon>Betaproteobacteria</taxon>
        <taxon>Candidatus Kinetoplastidibacterium</taxon>
    </lineage>
</organism>
<dbReference type="HOGENOM" id="CLU_161438_1_2_4"/>
<sequence length="86" mass="10074">MCSDDSSHYPDYFPIKIIGCNQDDLSQKIIRVLTGLSVIFDDKVDINFSKSRKYISITVNVYITSREYFTRIYNELNNIPLVRFVI</sequence>
<evidence type="ECO:0000313" key="2">
    <source>
        <dbReference type="Proteomes" id="UP000011686"/>
    </source>
</evidence>
<accession>M1LXN2</accession>